<feature type="transmembrane region" description="Helical" evidence="7">
    <location>
        <begin position="153"/>
        <end position="171"/>
    </location>
</feature>
<evidence type="ECO:0000256" key="5">
    <source>
        <dbReference type="ARBA" id="ARBA00022989"/>
    </source>
</evidence>
<proteinExistence type="predicted"/>
<organism evidence="9 10">
    <name type="scientific">Microbulbifer rhizosphaerae</name>
    <dbReference type="NCBI Taxonomy" id="1562603"/>
    <lineage>
        <taxon>Bacteria</taxon>
        <taxon>Pseudomonadati</taxon>
        <taxon>Pseudomonadota</taxon>
        <taxon>Gammaproteobacteria</taxon>
        <taxon>Cellvibrionales</taxon>
        <taxon>Microbulbiferaceae</taxon>
        <taxon>Microbulbifer</taxon>
    </lineage>
</organism>
<evidence type="ECO:0000313" key="9">
    <source>
        <dbReference type="EMBL" id="MBB3063316.1"/>
    </source>
</evidence>
<feature type="domain" description="ABC transmembrane type-1" evidence="8">
    <location>
        <begin position="67"/>
        <end position="239"/>
    </location>
</feature>
<accession>A0A7W4WFL6</accession>
<feature type="transmembrane region" description="Helical" evidence="7">
    <location>
        <begin position="430"/>
        <end position="450"/>
    </location>
</feature>
<evidence type="ECO:0000256" key="7">
    <source>
        <dbReference type="SAM" id="Phobius"/>
    </source>
</evidence>
<dbReference type="GO" id="GO:0005886">
    <property type="term" value="C:plasma membrane"/>
    <property type="evidence" value="ECO:0007669"/>
    <property type="project" value="UniProtKB-SubCell"/>
</dbReference>
<gene>
    <name evidence="9" type="ORF">FHS09_004174</name>
</gene>
<dbReference type="GO" id="GO:0055085">
    <property type="term" value="P:transmembrane transport"/>
    <property type="evidence" value="ECO:0007669"/>
    <property type="project" value="InterPro"/>
</dbReference>
<keyword evidence="6 7" id="KW-0472">Membrane</keyword>
<dbReference type="PANTHER" id="PTHR30043">
    <property type="entry name" value="PHOSPHONATES TRANSPORT SYSTEM PERMEASE PROTEIN"/>
    <property type="match status" value="1"/>
</dbReference>
<dbReference type="Gene3D" id="1.10.3720.10">
    <property type="entry name" value="MetI-like"/>
    <property type="match status" value="2"/>
</dbReference>
<dbReference type="RefSeq" id="WP_183463383.1">
    <property type="nucleotide sequence ID" value="NZ_JACHWZ010000028.1"/>
</dbReference>
<dbReference type="Proteomes" id="UP000535937">
    <property type="component" value="Unassembled WGS sequence"/>
</dbReference>
<comment type="caution">
    <text evidence="9">The sequence shown here is derived from an EMBL/GenBank/DDBJ whole genome shotgun (WGS) entry which is preliminary data.</text>
</comment>
<feature type="transmembrane region" description="Helical" evidence="7">
    <location>
        <begin position="303"/>
        <end position="324"/>
    </location>
</feature>
<name>A0A7W4WFL6_9GAMM</name>
<keyword evidence="10" id="KW-1185">Reference proteome</keyword>
<dbReference type="PROSITE" id="PS50928">
    <property type="entry name" value="ABC_TM1"/>
    <property type="match status" value="1"/>
</dbReference>
<evidence type="ECO:0000259" key="8">
    <source>
        <dbReference type="PROSITE" id="PS50928"/>
    </source>
</evidence>
<keyword evidence="5 7" id="KW-1133">Transmembrane helix</keyword>
<keyword evidence="4 7" id="KW-0812">Transmembrane</keyword>
<reference evidence="9 10" key="1">
    <citation type="submission" date="2020-08" db="EMBL/GenBank/DDBJ databases">
        <title>Genomic Encyclopedia of Type Strains, Phase III (KMG-III): the genomes of soil and plant-associated and newly described type strains.</title>
        <authorList>
            <person name="Whitman W."/>
        </authorList>
    </citation>
    <scope>NUCLEOTIDE SEQUENCE [LARGE SCALE GENOMIC DNA]</scope>
    <source>
        <strain evidence="9 10">CECT 8799</strain>
    </source>
</reference>
<feature type="transmembrane region" description="Helical" evidence="7">
    <location>
        <begin position="73"/>
        <end position="97"/>
    </location>
</feature>
<dbReference type="SUPFAM" id="SSF161098">
    <property type="entry name" value="MetI-like"/>
    <property type="match status" value="2"/>
</dbReference>
<feature type="transmembrane region" description="Helical" evidence="7">
    <location>
        <begin position="109"/>
        <end position="133"/>
    </location>
</feature>
<keyword evidence="2" id="KW-0813">Transport</keyword>
<evidence type="ECO:0000256" key="3">
    <source>
        <dbReference type="ARBA" id="ARBA00022475"/>
    </source>
</evidence>
<dbReference type="InterPro" id="IPR035906">
    <property type="entry name" value="MetI-like_sf"/>
</dbReference>
<feature type="transmembrane region" description="Helical" evidence="7">
    <location>
        <begin position="456"/>
        <end position="479"/>
    </location>
</feature>
<comment type="subcellular location">
    <subcellularLocation>
        <location evidence="1">Cell membrane</location>
        <topology evidence="1">Multi-pass membrane protein</topology>
    </subcellularLocation>
</comment>
<feature type="transmembrane region" description="Helical" evidence="7">
    <location>
        <begin position="355"/>
        <end position="378"/>
    </location>
</feature>
<sequence>MHFFKHFLQQRRSLRRLTFYFAAIALVCLAFADIVISTRSPGHELWLMAKGLVTPRIEDSHQWLDAVIYTLTFSLQGVILAAGLGFVLSIFYHLAWVRVLGACLRSVHEVFWALIFIQIFGISTLAGVLAILLPFGGTIAKVYGEQLEESDPSPARALLPGGGTSISHFFYTRLPLAFHAMRNYTAYRMECAIRSSVVLGFIGLPTLGFHLETALRTGDYSSASALLLTLLALVYSLRFWFKAKWLWILVPAAFIARPLSAQWSAANLGQFLWDCVPGPIRQDWPLEKTLRWLLWLGEQIASGVWNTALLAQIVLVLTGIFALLGSTLNSSHFVAGMARSTGDGFLLILRSLPEYLLNFIGLIVLGPSMLPAIIAMTLHNGAIIGHLLGGHSDEIEPAAIPSGPLCRFAYYYVPTLYQRFLAYCFYRWEIIIRETAMLGILGIPTLGFYIDSAFEFLRFDVALILIAVSAGMTLSADYISRKLRHQFLKPDLRPAHGSQIQMAPLTFRNP</sequence>
<dbReference type="EMBL" id="JACHWZ010000028">
    <property type="protein sequence ID" value="MBB3063316.1"/>
    <property type="molecule type" value="Genomic_DNA"/>
</dbReference>
<keyword evidence="3" id="KW-1003">Cell membrane</keyword>
<evidence type="ECO:0000256" key="6">
    <source>
        <dbReference type="ARBA" id="ARBA00023136"/>
    </source>
</evidence>
<feature type="transmembrane region" description="Helical" evidence="7">
    <location>
        <begin position="191"/>
        <end position="211"/>
    </location>
</feature>
<feature type="transmembrane region" description="Helical" evidence="7">
    <location>
        <begin position="223"/>
        <end position="241"/>
    </location>
</feature>
<evidence type="ECO:0000313" key="10">
    <source>
        <dbReference type="Proteomes" id="UP000535937"/>
    </source>
</evidence>
<evidence type="ECO:0000256" key="2">
    <source>
        <dbReference type="ARBA" id="ARBA00022448"/>
    </source>
</evidence>
<dbReference type="PANTHER" id="PTHR30043:SF1">
    <property type="entry name" value="ABC TRANSPORT SYSTEM PERMEASE PROTEIN P69"/>
    <property type="match status" value="1"/>
</dbReference>
<protein>
    <submittedName>
        <fullName evidence="9">Phosphonate transport system permease protein</fullName>
    </submittedName>
</protein>
<evidence type="ECO:0000256" key="4">
    <source>
        <dbReference type="ARBA" id="ARBA00022692"/>
    </source>
</evidence>
<dbReference type="InterPro" id="IPR000515">
    <property type="entry name" value="MetI-like"/>
</dbReference>
<evidence type="ECO:0000256" key="1">
    <source>
        <dbReference type="ARBA" id="ARBA00004651"/>
    </source>
</evidence>
<dbReference type="AlphaFoldDB" id="A0A7W4WFL6"/>